<organism evidence="1 2">
    <name type="scientific">Terrilactibacillus laevilacticus</name>
    <dbReference type="NCBI Taxonomy" id="1380157"/>
    <lineage>
        <taxon>Bacteria</taxon>
        <taxon>Bacillati</taxon>
        <taxon>Bacillota</taxon>
        <taxon>Bacilli</taxon>
        <taxon>Bacillales</taxon>
        <taxon>Bacillaceae</taxon>
        <taxon>Terrilactibacillus</taxon>
    </lineage>
</organism>
<dbReference type="GO" id="GO:0008168">
    <property type="term" value="F:methyltransferase activity"/>
    <property type="evidence" value="ECO:0007669"/>
    <property type="project" value="UniProtKB-KW"/>
</dbReference>
<evidence type="ECO:0000313" key="2">
    <source>
        <dbReference type="Proteomes" id="UP001597458"/>
    </source>
</evidence>
<name>A0ABW5PSS8_9BACI</name>
<dbReference type="Proteomes" id="UP001597458">
    <property type="component" value="Unassembled WGS sequence"/>
</dbReference>
<gene>
    <name evidence="1" type="ORF">ACFSTF_11800</name>
</gene>
<reference evidence="2" key="1">
    <citation type="journal article" date="2019" name="Int. J. Syst. Evol. Microbiol.">
        <title>The Global Catalogue of Microorganisms (GCM) 10K type strain sequencing project: providing services to taxonomists for standard genome sequencing and annotation.</title>
        <authorList>
            <consortium name="The Broad Institute Genomics Platform"/>
            <consortium name="The Broad Institute Genome Sequencing Center for Infectious Disease"/>
            <person name="Wu L."/>
            <person name="Ma J."/>
        </authorList>
    </citation>
    <scope>NUCLEOTIDE SEQUENCE [LARGE SCALE GENOMIC DNA]</scope>
    <source>
        <strain evidence="2">TISTR 2241</strain>
    </source>
</reference>
<keyword evidence="1" id="KW-0489">Methyltransferase</keyword>
<sequence>MILKGVIQMAHDILLEAIQQGDIVIDATVGNGHDTLFLAEAVGDEGLVYGFDIQEQAIENTKKRLTSAGKNQQVKLILDGHHHLEQYIDENANIKAAIFNLGYLPKGDKTIVTKPDTTIKAVKALQNRLVVGGVISLVIYPGHPEGAIETNTLLPFFKTLDQHFWRVIKIDMFNQVHEPPFLIVLEKRK</sequence>
<dbReference type="SUPFAM" id="SSF53335">
    <property type="entry name" value="S-adenosyl-L-methionine-dependent methyltransferases"/>
    <property type="match status" value="1"/>
</dbReference>
<dbReference type="InterPro" id="IPR010719">
    <property type="entry name" value="MnmM_MeTrfase"/>
</dbReference>
<dbReference type="Gene3D" id="3.40.50.150">
    <property type="entry name" value="Vaccinia Virus protein VP39"/>
    <property type="match status" value="1"/>
</dbReference>
<proteinExistence type="predicted"/>
<dbReference type="RefSeq" id="WP_141190459.1">
    <property type="nucleotide sequence ID" value="NZ_JBHUMR010000014.1"/>
</dbReference>
<keyword evidence="1" id="KW-0808">Transferase</keyword>
<keyword evidence="2" id="KW-1185">Reference proteome</keyword>
<dbReference type="Pfam" id="PF06962">
    <property type="entry name" value="rRNA_methylase"/>
    <property type="match status" value="1"/>
</dbReference>
<evidence type="ECO:0000313" key="1">
    <source>
        <dbReference type="EMBL" id="MFD2617991.1"/>
    </source>
</evidence>
<dbReference type="PANTHER" id="PTHR35276">
    <property type="entry name" value="S-ADENOSYL-L-METHIONINE-DEPENDENT METHYLTRANSFERASES SUPERFAMILY PROTEIN"/>
    <property type="match status" value="1"/>
</dbReference>
<comment type="caution">
    <text evidence="1">The sequence shown here is derived from an EMBL/GenBank/DDBJ whole genome shotgun (WGS) entry which is preliminary data.</text>
</comment>
<protein>
    <submittedName>
        <fullName evidence="1">Class I SAM-dependent methyltransferase</fullName>
    </submittedName>
</protein>
<accession>A0ABW5PSS8</accession>
<dbReference type="InterPro" id="IPR029063">
    <property type="entry name" value="SAM-dependent_MTases_sf"/>
</dbReference>
<dbReference type="EMBL" id="JBHUMR010000014">
    <property type="protein sequence ID" value="MFD2617991.1"/>
    <property type="molecule type" value="Genomic_DNA"/>
</dbReference>
<dbReference type="GO" id="GO:0032259">
    <property type="term" value="P:methylation"/>
    <property type="evidence" value="ECO:0007669"/>
    <property type="project" value="UniProtKB-KW"/>
</dbReference>
<dbReference type="PANTHER" id="PTHR35276:SF1">
    <property type="entry name" value="TRNA (MNM(5)S(2)U34)-METHYLTRANSFERASE, CHLOROPLASTIC"/>
    <property type="match status" value="1"/>
</dbReference>